<feature type="region of interest" description="Disordered" evidence="5">
    <location>
        <begin position="827"/>
        <end position="850"/>
    </location>
</feature>
<dbReference type="Proteomes" id="UP000468531">
    <property type="component" value="Unassembled WGS sequence"/>
</dbReference>
<proteinExistence type="inferred from homology"/>
<dbReference type="CDD" id="cd16025">
    <property type="entry name" value="PAS_like"/>
    <property type="match status" value="1"/>
</dbReference>
<dbReference type="EMBL" id="VKHP01000004">
    <property type="protein sequence ID" value="NEU94648.1"/>
    <property type="molecule type" value="Genomic_DNA"/>
</dbReference>
<dbReference type="GO" id="GO:0016787">
    <property type="term" value="F:hydrolase activity"/>
    <property type="evidence" value="ECO:0007669"/>
    <property type="project" value="UniProtKB-KW"/>
</dbReference>
<comment type="caution">
    <text evidence="7">The sequence shown here is derived from an EMBL/GenBank/DDBJ whole genome shotgun (WGS) entry which is preliminary data.</text>
</comment>
<protein>
    <submittedName>
        <fullName evidence="7">Arylsulfatase</fullName>
    </submittedName>
</protein>
<comment type="similarity">
    <text evidence="1">Belongs to the sulfatase family.</text>
</comment>
<dbReference type="PANTHER" id="PTHR42693">
    <property type="entry name" value="ARYLSULFATASE FAMILY MEMBER"/>
    <property type="match status" value="1"/>
</dbReference>
<evidence type="ECO:0000256" key="1">
    <source>
        <dbReference type="ARBA" id="ARBA00008779"/>
    </source>
</evidence>
<dbReference type="Gene3D" id="3.40.720.10">
    <property type="entry name" value="Alkaline Phosphatase, subunit A"/>
    <property type="match status" value="1"/>
</dbReference>
<evidence type="ECO:0000259" key="6">
    <source>
        <dbReference type="Pfam" id="PF00884"/>
    </source>
</evidence>
<dbReference type="InterPro" id="IPR017850">
    <property type="entry name" value="Alkaline_phosphatase_core_sf"/>
</dbReference>
<evidence type="ECO:0000256" key="3">
    <source>
        <dbReference type="ARBA" id="ARBA00022801"/>
    </source>
</evidence>
<keyword evidence="8" id="KW-1185">Reference proteome</keyword>
<organism evidence="7 8">
    <name type="scientific">Bradyrhizobium uaiense</name>
    <dbReference type="NCBI Taxonomy" id="2594946"/>
    <lineage>
        <taxon>Bacteria</taxon>
        <taxon>Pseudomonadati</taxon>
        <taxon>Pseudomonadota</taxon>
        <taxon>Alphaproteobacteria</taxon>
        <taxon>Hyphomicrobiales</taxon>
        <taxon>Nitrobacteraceae</taxon>
        <taxon>Bradyrhizobium</taxon>
    </lineage>
</organism>
<evidence type="ECO:0000256" key="5">
    <source>
        <dbReference type="SAM" id="MobiDB-lite"/>
    </source>
</evidence>
<dbReference type="InterPro" id="IPR024607">
    <property type="entry name" value="Sulfatase_CS"/>
</dbReference>
<dbReference type="PROSITE" id="PS00523">
    <property type="entry name" value="SULFATASE_1"/>
    <property type="match status" value="1"/>
</dbReference>
<dbReference type="InterPro" id="IPR000917">
    <property type="entry name" value="Sulfatase_N"/>
</dbReference>
<dbReference type="Pfam" id="PF00884">
    <property type="entry name" value="Sulfatase"/>
    <property type="match status" value="1"/>
</dbReference>
<gene>
    <name evidence="7" type="ORF">FNJ47_02090</name>
</gene>
<evidence type="ECO:0000313" key="8">
    <source>
        <dbReference type="Proteomes" id="UP000468531"/>
    </source>
</evidence>
<dbReference type="PANTHER" id="PTHR42693:SF43">
    <property type="entry name" value="BLL2667 PROTEIN"/>
    <property type="match status" value="1"/>
</dbReference>
<dbReference type="InterPro" id="IPR050738">
    <property type="entry name" value="Sulfatase"/>
</dbReference>
<dbReference type="Gene3D" id="3.30.1120.10">
    <property type="match status" value="1"/>
</dbReference>
<name>A0A6P1B7Z3_9BRAD</name>
<evidence type="ECO:0000256" key="2">
    <source>
        <dbReference type="ARBA" id="ARBA00022723"/>
    </source>
</evidence>
<keyword evidence="4" id="KW-0106">Calcium</keyword>
<reference evidence="7 8" key="1">
    <citation type="journal article" date="2020" name="Arch. Microbiol.">
        <title>Bradyrhizobium uaiense sp. nov., a new highly efficient cowpea symbiont.</title>
        <authorList>
            <person name="Cabral Michel D."/>
            <person name="Azarias Guimaraes A."/>
            <person name="Martins da Costa E."/>
            <person name="Soares de Carvalho T."/>
            <person name="Balsanelli E."/>
            <person name="Willems A."/>
            <person name="Maltempi de Souza E."/>
            <person name="de Souza Moreira F.M."/>
        </authorList>
    </citation>
    <scope>NUCLEOTIDE SEQUENCE [LARGE SCALE GENOMIC DNA]</scope>
    <source>
        <strain evidence="7 8">UFLA 03-164</strain>
    </source>
</reference>
<feature type="domain" description="Sulfatase N-terminal" evidence="6">
    <location>
        <begin position="94"/>
        <end position="510"/>
    </location>
</feature>
<keyword evidence="2" id="KW-0479">Metal-binding</keyword>
<sequence length="850" mass="92846">MGTFSKIVTRLDGTTAGATVWPAIGLSAVMVMASIPSAYAQQTTGTPGSPSATTTIDGRYLPASPQQFRGDIGLNAAQSKSAWPARVVPPKDAPNILLIMTDDVGFGAPATFGGVIPTPTLDRIAASGLCYTNFHTTSLCSPTRAALITGRNHHSAGYGVIGEMATGFPGYNSIIPKDAATIGRILTENGYRTSWFGKDHNTPTYQTSQAGPFDQWPTGMGFEYFYGFIAGDTSQWTPLLYRNTTRITPYVGQPGWNLTTAMADDAIGWLNQLNSINPSMPFFLYYVPGGTHAPHHPTPEWIKKATDLHLFDKGWNALRDQIFANQKKLGIVPRDAKLTAWPDDLLKTWDTLSADEKKMFIREADVYAAYLMYTDHEIGRVVQAVQDLGRLDNTLIIFISGDNGGSAEGTLNGTISENLSINGVNMTIPELLKYYDVWGTDKTFPHYAVGWAWAFDTPFKWTKQIASYFRGTRNGMAISWPARITDKGGIRSQFHHVIDIVPTILEATGIPALTMVDGIAQKPIEGVSLAYSFDKANAEAPSPHHTQYFEMLGVGGLYNDGWMLSALPNRPPWQLVGSAIENPATAFKMELYDLRHDWTQSTDVAAANPDKVREMTDLMFGEFAKYQVLPLDASVITRWVSERPSVTAGRKVFTYLMPVTGLPDSVAPQFLNTSFTITADIDVPQGGGEGSIVAEGGRFSGYGPYLLKGKPVFNYNQLDVNWVRWEGPDALSPGKHTIVFDFKYDGLGFATLAFNNLSGVGRPATGILSVDGKVVATQKMEKTIPFGMPLDETFDIGSKTGSPVDDRDYQIPFTFTGKLNKLTISVEPPQLTPEDEKKLAEAHRAAQDAK</sequence>
<evidence type="ECO:0000256" key="4">
    <source>
        <dbReference type="ARBA" id="ARBA00022837"/>
    </source>
</evidence>
<accession>A0A6P1B7Z3</accession>
<dbReference type="AlphaFoldDB" id="A0A6P1B7Z3"/>
<keyword evidence="3" id="KW-0378">Hydrolase</keyword>
<feature type="compositionally biased region" description="Basic and acidic residues" evidence="5">
    <location>
        <begin position="834"/>
        <end position="850"/>
    </location>
</feature>
<evidence type="ECO:0000313" key="7">
    <source>
        <dbReference type="EMBL" id="NEU94648.1"/>
    </source>
</evidence>
<dbReference type="SUPFAM" id="SSF53649">
    <property type="entry name" value="Alkaline phosphatase-like"/>
    <property type="match status" value="1"/>
</dbReference>
<dbReference type="GO" id="GO:0046872">
    <property type="term" value="F:metal ion binding"/>
    <property type="evidence" value="ECO:0007669"/>
    <property type="project" value="UniProtKB-KW"/>
</dbReference>